<accession>A0A6C0EZ16</accession>
<reference evidence="1" key="1">
    <citation type="journal article" date="2020" name="Nature">
        <title>Giant virus diversity and host interactions through global metagenomics.</title>
        <authorList>
            <person name="Schulz F."/>
            <person name="Roux S."/>
            <person name="Paez-Espino D."/>
            <person name="Jungbluth S."/>
            <person name="Walsh D.A."/>
            <person name="Denef V.J."/>
            <person name="McMahon K.D."/>
            <person name="Konstantinidis K.T."/>
            <person name="Eloe-Fadrosh E.A."/>
            <person name="Kyrpides N.C."/>
            <person name="Woyke T."/>
        </authorList>
    </citation>
    <scope>NUCLEOTIDE SEQUENCE</scope>
    <source>
        <strain evidence="1">GVMAG-M-3300009163-63</strain>
    </source>
</reference>
<evidence type="ECO:0000313" key="1">
    <source>
        <dbReference type="EMBL" id="QHT34446.1"/>
    </source>
</evidence>
<dbReference type="EMBL" id="MN739000">
    <property type="protein sequence ID" value="QHT34446.1"/>
    <property type="molecule type" value="Genomic_DNA"/>
</dbReference>
<dbReference type="AlphaFoldDB" id="A0A6C0EZ16"/>
<sequence length="173" mass="20092">MNCEDQADLNTRLMDTVKQKLEYRRKQQIQFIVSQTNYDECEALQKLESCSNDVVKVVSDYLGITPKEDVNLKKTKNQKVYSVIRDIMDKGSNNYRMQQEKAKKVEEMNELIKRKQAYAAANANTNNAEKETEQPCNDLEICNEKCLDCNATSCENYENCVKKKNIILKEKID</sequence>
<proteinExistence type="predicted"/>
<organism evidence="1">
    <name type="scientific">viral metagenome</name>
    <dbReference type="NCBI Taxonomy" id="1070528"/>
    <lineage>
        <taxon>unclassified sequences</taxon>
        <taxon>metagenomes</taxon>
        <taxon>organismal metagenomes</taxon>
    </lineage>
</organism>
<protein>
    <submittedName>
        <fullName evidence="1">Uncharacterized protein</fullName>
    </submittedName>
</protein>
<name>A0A6C0EZ16_9ZZZZ</name>